<dbReference type="Gramene" id="CDY56041">
    <property type="protein sequence ID" value="CDY56041"/>
    <property type="gene ID" value="GSBRNA2T00017706001"/>
</dbReference>
<name>A0A078IZP7_BRANA</name>
<dbReference type="PaxDb" id="3708-A0A078IZP7"/>
<keyword evidence="2" id="KW-1185">Reference proteome</keyword>
<organism evidence="1 2">
    <name type="scientific">Brassica napus</name>
    <name type="common">Rape</name>
    <dbReference type="NCBI Taxonomy" id="3708"/>
    <lineage>
        <taxon>Eukaryota</taxon>
        <taxon>Viridiplantae</taxon>
        <taxon>Streptophyta</taxon>
        <taxon>Embryophyta</taxon>
        <taxon>Tracheophyta</taxon>
        <taxon>Spermatophyta</taxon>
        <taxon>Magnoliopsida</taxon>
        <taxon>eudicotyledons</taxon>
        <taxon>Gunneridae</taxon>
        <taxon>Pentapetalae</taxon>
        <taxon>rosids</taxon>
        <taxon>malvids</taxon>
        <taxon>Brassicales</taxon>
        <taxon>Brassicaceae</taxon>
        <taxon>Brassiceae</taxon>
        <taxon>Brassica</taxon>
    </lineage>
</organism>
<dbReference type="AlphaFoldDB" id="A0A078IZP7"/>
<dbReference type="Proteomes" id="UP000028999">
    <property type="component" value="Unassembled WGS sequence"/>
</dbReference>
<dbReference type="EMBL" id="LK033450">
    <property type="protein sequence ID" value="CDY56041.1"/>
    <property type="molecule type" value="Genomic_DNA"/>
</dbReference>
<gene>
    <name evidence="1" type="primary">BnaCnng29720D</name>
    <name evidence="1" type="ORF">GSBRNA2T00017706001</name>
</gene>
<proteinExistence type="predicted"/>
<reference evidence="1 2" key="1">
    <citation type="journal article" date="2014" name="Science">
        <title>Plant genetics. Early allopolyploid evolution in the post-Neolithic Brassica napus oilseed genome.</title>
        <authorList>
            <person name="Chalhoub B."/>
            <person name="Denoeud F."/>
            <person name="Liu S."/>
            <person name="Parkin I.A."/>
            <person name="Tang H."/>
            <person name="Wang X."/>
            <person name="Chiquet J."/>
            <person name="Belcram H."/>
            <person name="Tong C."/>
            <person name="Samans B."/>
            <person name="Correa M."/>
            <person name="Da Silva C."/>
            <person name="Just J."/>
            <person name="Falentin C."/>
            <person name="Koh C.S."/>
            <person name="Le Clainche I."/>
            <person name="Bernard M."/>
            <person name="Bento P."/>
            <person name="Noel B."/>
            <person name="Labadie K."/>
            <person name="Alberti A."/>
            <person name="Charles M."/>
            <person name="Arnaud D."/>
            <person name="Guo H."/>
            <person name="Daviaud C."/>
            <person name="Alamery S."/>
            <person name="Jabbari K."/>
            <person name="Zhao M."/>
            <person name="Edger P.P."/>
            <person name="Chelaifa H."/>
            <person name="Tack D."/>
            <person name="Lassalle G."/>
            <person name="Mestiri I."/>
            <person name="Schnel N."/>
            <person name="Le Paslier M.C."/>
            <person name="Fan G."/>
            <person name="Renault V."/>
            <person name="Bayer P.E."/>
            <person name="Golicz A.A."/>
            <person name="Manoli S."/>
            <person name="Lee T.H."/>
            <person name="Thi V.H."/>
            <person name="Chalabi S."/>
            <person name="Hu Q."/>
            <person name="Fan C."/>
            <person name="Tollenaere R."/>
            <person name="Lu Y."/>
            <person name="Battail C."/>
            <person name="Shen J."/>
            <person name="Sidebottom C.H."/>
            <person name="Wang X."/>
            <person name="Canaguier A."/>
            <person name="Chauveau A."/>
            <person name="Berard A."/>
            <person name="Deniot G."/>
            <person name="Guan M."/>
            <person name="Liu Z."/>
            <person name="Sun F."/>
            <person name="Lim Y.P."/>
            <person name="Lyons E."/>
            <person name="Town C.D."/>
            <person name="Bancroft I."/>
            <person name="Wang X."/>
            <person name="Meng J."/>
            <person name="Ma J."/>
            <person name="Pires J.C."/>
            <person name="King G.J."/>
            <person name="Brunel D."/>
            <person name="Delourme R."/>
            <person name="Renard M."/>
            <person name="Aury J.M."/>
            <person name="Adams K.L."/>
            <person name="Batley J."/>
            <person name="Snowdon R.J."/>
            <person name="Tost J."/>
            <person name="Edwards D."/>
            <person name="Zhou Y."/>
            <person name="Hua W."/>
            <person name="Sharpe A.G."/>
            <person name="Paterson A.H."/>
            <person name="Guan C."/>
            <person name="Wincker P."/>
        </authorList>
    </citation>
    <scope>NUCLEOTIDE SEQUENCE [LARGE SCALE GENOMIC DNA]</scope>
    <source>
        <strain evidence="2">cv. Darmor-bzh</strain>
    </source>
</reference>
<sequence>MKSSLTLISDYTKKWDGVRRTSEFASPLRSSISKLKSVSPTCHTH</sequence>
<protein>
    <submittedName>
        <fullName evidence="1">BnaCnng29720D protein</fullName>
    </submittedName>
</protein>
<accession>A0A078IZP7</accession>
<evidence type="ECO:0000313" key="2">
    <source>
        <dbReference type="Proteomes" id="UP000028999"/>
    </source>
</evidence>
<evidence type="ECO:0000313" key="1">
    <source>
        <dbReference type="EMBL" id="CDY56041.1"/>
    </source>
</evidence>